<dbReference type="PANTHER" id="PTHR24148">
    <property type="entry name" value="ANKYRIN REPEAT DOMAIN-CONTAINING PROTEIN 39 HOMOLOG-RELATED"/>
    <property type="match status" value="1"/>
</dbReference>
<dbReference type="GO" id="GO:0005737">
    <property type="term" value="C:cytoplasm"/>
    <property type="evidence" value="ECO:0007669"/>
    <property type="project" value="InterPro"/>
</dbReference>
<dbReference type="VEuPathDB" id="FungiDB:F503_02814"/>
<dbReference type="GO" id="GO:0070573">
    <property type="term" value="F:metallodipeptidase activity"/>
    <property type="evidence" value="ECO:0007669"/>
    <property type="project" value="InterPro"/>
</dbReference>
<dbReference type="InterPro" id="IPR007242">
    <property type="entry name" value="Atg12"/>
</dbReference>
<evidence type="ECO:0000256" key="3">
    <source>
        <dbReference type="ARBA" id="ARBA00022499"/>
    </source>
</evidence>
<organism evidence="10 11">
    <name type="scientific">Ophiostoma piceae (strain UAMH 11346)</name>
    <name type="common">Sap stain fungus</name>
    <dbReference type="NCBI Taxonomy" id="1262450"/>
    <lineage>
        <taxon>Eukaryota</taxon>
        <taxon>Fungi</taxon>
        <taxon>Dikarya</taxon>
        <taxon>Ascomycota</taxon>
        <taxon>Pezizomycotina</taxon>
        <taxon>Sordariomycetes</taxon>
        <taxon>Sordariomycetidae</taxon>
        <taxon>Ophiostomatales</taxon>
        <taxon>Ophiostomataceae</taxon>
        <taxon>Ophiostoma</taxon>
    </lineage>
</organism>
<dbReference type="GO" id="GO:0006508">
    <property type="term" value="P:proteolysis"/>
    <property type="evidence" value="ECO:0007669"/>
    <property type="project" value="InterPro"/>
</dbReference>
<dbReference type="Proteomes" id="UP000016923">
    <property type="component" value="Unassembled WGS sequence"/>
</dbReference>
<keyword evidence="4" id="KW-0833">Ubl conjugation pathway</keyword>
<keyword evidence="6" id="KW-0072">Autophagy</keyword>
<proteinExistence type="inferred from homology"/>
<dbReference type="SUPFAM" id="SSF54236">
    <property type="entry name" value="Ubiquitin-like"/>
    <property type="match status" value="1"/>
</dbReference>
<evidence type="ECO:0000256" key="7">
    <source>
        <dbReference type="ARBA" id="ARBA00029824"/>
    </source>
</evidence>
<dbReference type="InterPro" id="IPR029071">
    <property type="entry name" value="Ubiquitin-like_domsf"/>
</dbReference>
<evidence type="ECO:0000256" key="4">
    <source>
        <dbReference type="ARBA" id="ARBA00022786"/>
    </source>
</evidence>
<dbReference type="PROSITE" id="PS51365">
    <property type="entry name" value="RENAL_DIPEPTIDASE_2"/>
    <property type="match status" value="1"/>
</dbReference>
<keyword evidence="5" id="KW-0645">Protease</keyword>
<dbReference type="PANTHER" id="PTHR24148:SF82">
    <property type="entry name" value="HETEROKARYON INCOMPATIBILITY DOMAIN-CONTAINING PROTEIN"/>
    <property type="match status" value="1"/>
</dbReference>
<evidence type="ECO:0000313" key="10">
    <source>
        <dbReference type="EMBL" id="EPE05985.1"/>
    </source>
</evidence>
<dbReference type="Pfam" id="PF01244">
    <property type="entry name" value="Peptidase_M19"/>
    <property type="match status" value="1"/>
</dbReference>
<evidence type="ECO:0000256" key="1">
    <source>
        <dbReference type="ARBA" id="ARBA00007778"/>
    </source>
</evidence>
<evidence type="ECO:0000313" key="11">
    <source>
        <dbReference type="Proteomes" id="UP000016923"/>
    </source>
</evidence>
<evidence type="ECO:0000256" key="5">
    <source>
        <dbReference type="ARBA" id="ARBA00022997"/>
    </source>
</evidence>
<dbReference type="eggNOG" id="KOG4127">
    <property type="taxonomic scope" value="Eukaryota"/>
</dbReference>
<dbReference type="Pfam" id="PF04110">
    <property type="entry name" value="APG12"/>
    <property type="match status" value="1"/>
</dbReference>
<dbReference type="InterPro" id="IPR010730">
    <property type="entry name" value="HET"/>
</dbReference>
<evidence type="ECO:0000259" key="9">
    <source>
        <dbReference type="Pfam" id="PF06985"/>
    </source>
</evidence>
<keyword evidence="3" id="KW-1017">Isopeptide bond</keyword>
<dbReference type="Gene3D" id="3.20.20.140">
    <property type="entry name" value="Metal-dependent hydrolases"/>
    <property type="match status" value="1"/>
</dbReference>
<dbReference type="eggNOG" id="KOG3439">
    <property type="taxonomic scope" value="Eukaryota"/>
</dbReference>
<name>S3CYI9_OPHP1</name>
<comment type="similarity">
    <text evidence="1">Belongs to the ATG12 family.</text>
</comment>
<gene>
    <name evidence="10" type="ORF">F503_02814</name>
</gene>
<feature type="compositionally biased region" description="Acidic residues" evidence="8">
    <location>
        <begin position="1230"/>
        <end position="1240"/>
    </location>
</feature>
<dbReference type="Pfam" id="PF06985">
    <property type="entry name" value="HET"/>
    <property type="match status" value="1"/>
</dbReference>
<sequence length="1373" mass="151470">MVSESEARALYASAIHFDGLNICKWSRQLFEAWHKGGITGVSCTCGLWENFRDSILNVVQWKEWFEEHADLLVQAHTVADIRAAKAAGKTAVVLSWQNTAGIEDRLEYLRVFRDLGVRKMQLTYNTQNYSGAGYTELRDSGLTGFGRQVIDEMAKLGIVCDLSHVGPQTSADAIAYAPEGKPPCFSHVLPAGMKEHPRNKSDELIRAVGARGGFVGLSQFGPHMARGNDSTLDDYVDALDYVIGLIGEDLVGIGSDASEDHGRPSDFMAWCNKDKGYARQLTPWGSQKVVKPLGPLAERAELAVAMARKGWSEDKMRKVLGENWLRYLEKIWVTVAKDFHVLPATTYPVPRGCTERLPEPATLQLINRLDIDLGSQECCILSQGIASCHRSSGTASEPDYELCPHAVEPRLSRWGSNGRYQLARAVIRRSLATVCNMFQRLLARCSPSRRRAMARGLSSQKALHMGQMGQMESYRYAPLRNELQEIRLVHLLPGEFNDSIEIRITHAPFPLPDSAPVKDSTFSVESLRTLVARPWQIEETEGGDFILFNVVTGETKALQAPARPSLADTSENQPLYEALSYTWGDADVSELARVQHGQGSGESSPTSLGLRPNLASALRHLRHAHDTRVLWVDAICINQDDVDERNEQVKRMTSIYTLAQTVVVWLGEASDDSKHALATLHDVGQQLEATKSGRVIAAPGAAQPTMWRNDYAPSFSPKTWAALAGFVERPWFYRLWCWQEIKLGGRHALLQCGTDTIRWNEFWLAVLCLHNKDSTLSMQFRERCRHIVFLKHDAGSTSVSNILDVSRSKGCANPRDKIYGLLGITPDSFNTKIVVDYLRPVEAVYKEAFLAHLHTTSRLELLKHCDLANRQIGGPSWVPDWSLTEFAAPILSEQLSSGISRAWFTHTDDEQDILGAVGKQYTTIKSVGDTASKTVTETLLVVQDWFKQLPSTGTYVTGESMEAAFALTLCMNRTRERHPGVHFLSTPEWVSMLRRMLSLTATSWDDNDALYAARETANTIQKIRGRRFFTTESGHIGTAPAGAQPGDAICLILGTYAPMVLRETPSGYFQVVGECYVHGLSDAVGLLGPLPDGWKTIIRGDSFGRPMQLFSDLESYEETAEDPRLARLEADAPPQSWERAAYERLPGDPIIFERFSNTETGELVNYDPRLSPDALKAYGDAAIGSLPTIPYDEEAKMSSPSSSPSPRPGIYGSRFVASPSPAPPSPAPPDVDDDAAVADEDIPRPDSPDLPLTMTASTVLLNLPRDATAALASAGQFTKDKVIVRFKPVGSAPSLGGAGAGDVRRKITSTQKFEAIVTFVRRALKVQESESVFLYINSAFAPALDEVVGNLHQCFKDSHDQLNVSYSLTPAFG</sequence>
<feature type="region of interest" description="Disordered" evidence="8">
    <location>
        <begin position="1193"/>
        <end position="1251"/>
    </location>
</feature>
<feature type="domain" description="Heterokaryon incompatibility" evidence="9">
    <location>
        <begin position="576"/>
        <end position="740"/>
    </location>
</feature>
<dbReference type="HOGENOM" id="CLU_256131_0_0_1"/>
<keyword evidence="5" id="KW-0224">Dipeptidase</keyword>
<dbReference type="InterPro" id="IPR032466">
    <property type="entry name" value="Metal_Hydrolase"/>
</dbReference>
<keyword evidence="11" id="KW-1185">Reference proteome</keyword>
<reference evidence="10 11" key="1">
    <citation type="journal article" date="2013" name="BMC Genomics">
        <title>The genome and transcriptome of the pine saprophyte Ophiostoma piceae, and a comparison with the bark beetle-associated pine pathogen Grosmannia clavigera.</title>
        <authorList>
            <person name="Haridas S."/>
            <person name="Wang Y."/>
            <person name="Lim L."/>
            <person name="Massoumi Alamouti S."/>
            <person name="Jackman S."/>
            <person name="Docking R."/>
            <person name="Robertson G."/>
            <person name="Birol I."/>
            <person name="Bohlmann J."/>
            <person name="Breuil C."/>
        </authorList>
    </citation>
    <scope>NUCLEOTIDE SEQUENCE [LARGE SCALE GENOMIC DNA]</scope>
    <source>
        <strain evidence="10 11">UAMH 11346</strain>
    </source>
</reference>
<keyword evidence="5" id="KW-0378">Hydrolase</keyword>
<dbReference type="EMBL" id="KE148154">
    <property type="protein sequence ID" value="EPE05985.1"/>
    <property type="molecule type" value="Genomic_DNA"/>
</dbReference>
<dbReference type="InterPro" id="IPR008257">
    <property type="entry name" value="Pept_M19"/>
</dbReference>
<dbReference type="CDD" id="cd01612">
    <property type="entry name" value="Ubl_ATG12"/>
    <property type="match status" value="1"/>
</dbReference>
<dbReference type="InterPro" id="IPR052895">
    <property type="entry name" value="HetReg/Transcr_Mod"/>
</dbReference>
<dbReference type="STRING" id="1262450.S3CYI9"/>
<evidence type="ECO:0000256" key="8">
    <source>
        <dbReference type="SAM" id="MobiDB-lite"/>
    </source>
</evidence>
<dbReference type="GO" id="GO:0000045">
    <property type="term" value="P:autophagosome assembly"/>
    <property type="evidence" value="ECO:0007669"/>
    <property type="project" value="InterPro"/>
</dbReference>
<dbReference type="SUPFAM" id="SSF51556">
    <property type="entry name" value="Metallo-dependent hydrolases"/>
    <property type="match status" value="1"/>
</dbReference>
<accession>S3CYI9</accession>
<evidence type="ECO:0000256" key="6">
    <source>
        <dbReference type="ARBA" id="ARBA00023006"/>
    </source>
</evidence>
<feature type="compositionally biased region" description="Pro residues" evidence="8">
    <location>
        <begin position="1220"/>
        <end position="1229"/>
    </location>
</feature>
<evidence type="ECO:0000256" key="2">
    <source>
        <dbReference type="ARBA" id="ARBA00015875"/>
    </source>
</evidence>
<dbReference type="OrthoDB" id="445695at2759"/>
<protein>
    <recommendedName>
        <fullName evidence="2">Ubiquitin-like protein ATG12</fullName>
    </recommendedName>
    <alternativeName>
        <fullName evidence="7">Autophagy-related protein 12</fullName>
    </alternativeName>
</protein>
<dbReference type="Pfam" id="PF26639">
    <property type="entry name" value="Het-6_barrel"/>
    <property type="match status" value="1"/>
</dbReference>
<dbReference type="Gene3D" id="3.10.20.90">
    <property type="entry name" value="Phosphatidylinositol 3-kinase Catalytic Subunit, Chain A, domain 1"/>
    <property type="match status" value="1"/>
</dbReference>